<dbReference type="EMBL" id="JANKHO010000555">
    <property type="protein sequence ID" value="KAJ3508515.1"/>
    <property type="molecule type" value="Genomic_DNA"/>
</dbReference>
<dbReference type="OrthoDB" id="2820008at2759"/>
<protein>
    <submittedName>
        <fullName evidence="2">Uncharacterized protein</fullName>
    </submittedName>
</protein>
<gene>
    <name evidence="2" type="ORF">NLJ89_g5708</name>
</gene>
<evidence type="ECO:0000256" key="1">
    <source>
        <dbReference type="SAM" id="MobiDB-lite"/>
    </source>
</evidence>
<evidence type="ECO:0000313" key="2">
    <source>
        <dbReference type="EMBL" id="KAJ3508515.1"/>
    </source>
</evidence>
<dbReference type="AlphaFoldDB" id="A0A9W8K0I1"/>
<organism evidence="2 3">
    <name type="scientific">Agrocybe chaxingu</name>
    <dbReference type="NCBI Taxonomy" id="84603"/>
    <lineage>
        <taxon>Eukaryota</taxon>
        <taxon>Fungi</taxon>
        <taxon>Dikarya</taxon>
        <taxon>Basidiomycota</taxon>
        <taxon>Agaricomycotina</taxon>
        <taxon>Agaricomycetes</taxon>
        <taxon>Agaricomycetidae</taxon>
        <taxon>Agaricales</taxon>
        <taxon>Agaricineae</taxon>
        <taxon>Strophariaceae</taxon>
        <taxon>Agrocybe</taxon>
    </lineage>
</organism>
<comment type="caution">
    <text evidence="2">The sequence shown here is derived from an EMBL/GenBank/DDBJ whole genome shotgun (WGS) entry which is preliminary data.</text>
</comment>
<sequence length="129" mass="14343">MPGTIIQIREGDIMKAKPKHFVPRPDGVGSVGQHPVIVLTPPDREGFLFVTPMSHSHPDGTPTKRGSLYGLPVDPLKGESRVNVGQPKLVHQDNLKANTPHVAMPYGHFVALKTDIFKNLQQYRCYRQV</sequence>
<keyword evidence="3" id="KW-1185">Reference proteome</keyword>
<evidence type="ECO:0000313" key="3">
    <source>
        <dbReference type="Proteomes" id="UP001148786"/>
    </source>
</evidence>
<name>A0A9W8K0I1_9AGAR</name>
<proteinExistence type="predicted"/>
<reference evidence="2" key="1">
    <citation type="submission" date="2022-07" db="EMBL/GenBank/DDBJ databases">
        <title>Genome Sequence of Agrocybe chaxingu.</title>
        <authorList>
            <person name="Buettner E."/>
        </authorList>
    </citation>
    <scope>NUCLEOTIDE SEQUENCE</scope>
    <source>
        <strain evidence="2">MP-N11</strain>
    </source>
</reference>
<feature type="region of interest" description="Disordered" evidence="1">
    <location>
        <begin position="52"/>
        <end position="72"/>
    </location>
</feature>
<accession>A0A9W8K0I1</accession>
<dbReference type="Proteomes" id="UP001148786">
    <property type="component" value="Unassembled WGS sequence"/>
</dbReference>